<keyword evidence="16" id="KW-1185">Reference proteome</keyword>
<evidence type="ECO:0000313" key="15">
    <source>
        <dbReference type="EMBL" id="KAG6457755.1"/>
    </source>
</evidence>
<evidence type="ECO:0000259" key="14">
    <source>
        <dbReference type="PROSITE" id="PS51915"/>
    </source>
</evidence>
<reference evidence="15" key="2">
    <citation type="submission" date="2020-12" db="EMBL/GenBank/DDBJ databases">
        <authorList>
            <person name="Kanost M."/>
        </authorList>
    </citation>
    <scope>NUCLEOTIDE SEQUENCE</scope>
</reference>
<evidence type="ECO:0000256" key="10">
    <source>
        <dbReference type="PROSITE-ProRule" id="PRU00042"/>
    </source>
</evidence>
<dbReference type="FunFam" id="3.30.160.60:FF:000100">
    <property type="entry name" value="Zinc finger 45-like"/>
    <property type="match status" value="1"/>
</dbReference>
<evidence type="ECO:0000256" key="7">
    <source>
        <dbReference type="ARBA" id="ARBA00023125"/>
    </source>
</evidence>
<feature type="domain" description="C2H2-type" evidence="13">
    <location>
        <begin position="303"/>
        <end position="325"/>
    </location>
</feature>
<dbReference type="GO" id="GO:0010468">
    <property type="term" value="P:regulation of gene expression"/>
    <property type="evidence" value="ECO:0007669"/>
    <property type="project" value="UniProtKB-ARBA"/>
</dbReference>
<evidence type="ECO:0000256" key="1">
    <source>
        <dbReference type="ARBA" id="ARBA00004123"/>
    </source>
</evidence>
<comment type="subcellular location">
    <subcellularLocation>
        <location evidence="1">Nucleus</location>
    </subcellularLocation>
</comment>
<evidence type="ECO:0000256" key="4">
    <source>
        <dbReference type="ARBA" id="ARBA00022771"/>
    </source>
</evidence>
<evidence type="ECO:0000256" key="12">
    <source>
        <dbReference type="SAM" id="MobiDB-lite"/>
    </source>
</evidence>
<evidence type="ECO:0000256" key="9">
    <source>
        <dbReference type="ARBA" id="ARBA00023242"/>
    </source>
</evidence>
<dbReference type="FunFam" id="3.30.160.60:FF:000744">
    <property type="entry name" value="zinc finger E-box-binding homeobox 1"/>
    <property type="match status" value="1"/>
</dbReference>
<feature type="domain" description="C2H2-type" evidence="13">
    <location>
        <begin position="219"/>
        <end position="246"/>
    </location>
</feature>
<dbReference type="PROSITE" id="PS51915">
    <property type="entry name" value="ZAD"/>
    <property type="match status" value="1"/>
</dbReference>
<dbReference type="PANTHER" id="PTHR23226">
    <property type="entry name" value="ZINC FINGER AND SCAN DOMAIN-CONTAINING"/>
    <property type="match status" value="1"/>
</dbReference>
<feature type="domain" description="C2H2-type" evidence="13">
    <location>
        <begin position="331"/>
        <end position="358"/>
    </location>
</feature>
<evidence type="ECO:0000256" key="3">
    <source>
        <dbReference type="ARBA" id="ARBA00022737"/>
    </source>
</evidence>
<keyword evidence="5 11" id="KW-0862">Zinc</keyword>
<organism evidence="15 16">
    <name type="scientific">Manduca sexta</name>
    <name type="common">Tobacco hawkmoth</name>
    <name type="synonym">Tobacco hornworm</name>
    <dbReference type="NCBI Taxonomy" id="7130"/>
    <lineage>
        <taxon>Eukaryota</taxon>
        <taxon>Metazoa</taxon>
        <taxon>Ecdysozoa</taxon>
        <taxon>Arthropoda</taxon>
        <taxon>Hexapoda</taxon>
        <taxon>Insecta</taxon>
        <taxon>Pterygota</taxon>
        <taxon>Neoptera</taxon>
        <taxon>Endopterygota</taxon>
        <taxon>Lepidoptera</taxon>
        <taxon>Glossata</taxon>
        <taxon>Ditrysia</taxon>
        <taxon>Bombycoidea</taxon>
        <taxon>Sphingidae</taxon>
        <taxon>Sphinginae</taxon>
        <taxon>Sphingini</taxon>
        <taxon>Manduca</taxon>
    </lineage>
</organism>
<dbReference type="PROSITE" id="PS50157">
    <property type="entry name" value="ZINC_FINGER_C2H2_2"/>
    <property type="match status" value="7"/>
</dbReference>
<comment type="caution">
    <text evidence="15">The sequence shown here is derived from an EMBL/GenBank/DDBJ whole genome shotgun (WGS) entry which is preliminary data.</text>
</comment>
<feature type="compositionally biased region" description="Basic and acidic residues" evidence="12">
    <location>
        <begin position="390"/>
        <end position="402"/>
    </location>
</feature>
<protein>
    <submittedName>
        <fullName evidence="15">Uncharacterized protein</fullName>
    </submittedName>
</protein>
<feature type="binding site" evidence="11">
    <location>
        <position position="7"/>
    </location>
    <ligand>
        <name>Zn(2+)</name>
        <dbReference type="ChEBI" id="CHEBI:29105"/>
    </ligand>
</feature>
<feature type="domain" description="ZAD" evidence="14">
    <location>
        <begin position="5"/>
        <end position="76"/>
    </location>
</feature>
<dbReference type="AlphaFoldDB" id="A0A921ZHD6"/>
<feature type="domain" description="C2H2-type" evidence="13">
    <location>
        <begin position="247"/>
        <end position="274"/>
    </location>
</feature>
<feature type="domain" description="C2H2-type" evidence="13">
    <location>
        <begin position="275"/>
        <end position="302"/>
    </location>
</feature>
<feature type="region of interest" description="Disordered" evidence="12">
    <location>
        <begin position="390"/>
        <end position="414"/>
    </location>
</feature>
<accession>A0A921ZHD6</accession>
<keyword evidence="4 10" id="KW-0863">Zinc-finger</keyword>
<dbReference type="Pfam" id="PF00096">
    <property type="entry name" value="zf-C2H2"/>
    <property type="match status" value="5"/>
</dbReference>
<keyword evidence="6" id="KW-0805">Transcription regulation</keyword>
<dbReference type="FunFam" id="3.30.160.60:FF:000646">
    <property type="entry name" value="Myeloid zinc finger 1"/>
    <property type="match status" value="1"/>
</dbReference>
<evidence type="ECO:0000256" key="5">
    <source>
        <dbReference type="ARBA" id="ARBA00022833"/>
    </source>
</evidence>
<proteinExistence type="predicted"/>
<feature type="binding site" evidence="11">
    <location>
        <position position="10"/>
    </location>
    <ligand>
        <name>Zn(2+)</name>
        <dbReference type="ChEBI" id="CHEBI:29105"/>
    </ligand>
</feature>
<dbReference type="InterPro" id="IPR036236">
    <property type="entry name" value="Znf_C2H2_sf"/>
</dbReference>
<evidence type="ECO:0000256" key="11">
    <source>
        <dbReference type="PROSITE-ProRule" id="PRU01263"/>
    </source>
</evidence>
<feature type="domain" description="C2H2-type" evidence="13">
    <location>
        <begin position="163"/>
        <end position="191"/>
    </location>
</feature>
<dbReference type="GO" id="GO:0005634">
    <property type="term" value="C:nucleus"/>
    <property type="evidence" value="ECO:0007669"/>
    <property type="project" value="UniProtKB-SubCell"/>
</dbReference>
<keyword evidence="3" id="KW-0677">Repeat</keyword>
<keyword evidence="8" id="KW-0804">Transcription</keyword>
<keyword evidence="7" id="KW-0238">DNA-binding</keyword>
<feature type="compositionally biased region" description="Polar residues" evidence="12">
    <location>
        <begin position="403"/>
        <end position="414"/>
    </location>
</feature>
<dbReference type="PROSITE" id="PS00028">
    <property type="entry name" value="ZINC_FINGER_C2H2_1"/>
    <property type="match status" value="7"/>
</dbReference>
<dbReference type="GO" id="GO:0008270">
    <property type="term" value="F:zinc ion binding"/>
    <property type="evidence" value="ECO:0007669"/>
    <property type="project" value="UniProtKB-UniRule"/>
</dbReference>
<dbReference type="Gene3D" id="3.30.160.60">
    <property type="entry name" value="Classic Zinc Finger"/>
    <property type="match status" value="7"/>
</dbReference>
<dbReference type="FunFam" id="3.30.160.60:FF:000446">
    <property type="entry name" value="Zinc finger protein"/>
    <property type="match status" value="1"/>
</dbReference>
<dbReference type="SUPFAM" id="SSF57667">
    <property type="entry name" value="beta-beta-alpha zinc fingers"/>
    <property type="match status" value="4"/>
</dbReference>
<gene>
    <name evidence="15" type="ORF">O3G_MSEX010477</name>
</gene>
<name>A0A921ZHD6_MANSE</name>
<feature type="domain" description="C2H2-type" evidence="13">
    <location>
        <begin position="191"/>
        <end position="218"/>
    </location>
</feature>
<keyword evidence="9" id="KW-0539">Nucleus</keyword>
<feature type="binding site" evidence="11">
    <location>
        <position position="52"/>
    </location>
    <ligand>
        <name>Zn(2+)</name>
        <dbReference type="ChEBI" id="CHEBI:29105"/>
    </ligand>
</feature>
<dbReference type="InterPro" id="IPR013087">
    <property type="entry name" value="Znf_C2H2_type"/>
</dbReference>
<dbReference type="EMBL" id="JH668556">
    <property type="protein sequence ID" value="KAG6457755.1"/>
    <property type="molecule type" value="Genomic_DNA"/>
</dbReference>
<dbReference type="InterPro" id="IPR012934">
    <property type="entry name" value="Znf_AD"/>
</dbReference>
<dbReference type="SUPFAM" id="SSF57716">
    <property type="entry name" value="Glucocorticoid receptor-like (DNA-binding domain)"/>
    <property type="match status" value="1"/>
</dbReference>
<evidence type="ECO:0000256" key="6">
    <source>
        <dbReference type="ARBA" id="ARBA00023015"/>
    </source>
</evidence>
<feature type="binding site" evidence="11">
    <location>
        <position position="49"/>
    </location>
    <ligand>
        <name>Zn(2+)</name>
        <dbReference type="ChEBI" id="CHEBI:29105"/>
    </ligand>
</feature>
<dbReference type="FunFam" id="3.30.160.60:FF:001485">
    <property type="entry name" value="Krueppel-related zinc finger protein"/>
    <property type="match status" value="1"/>
</dbReference>
<evidence type="ECO:0000313" key="16">
    <source>
        <dbReference type="Proteomes" id="UP000791440"/>
    </source>
</evidence>
<sequence length="414" mass="47665">MDTSKLCRGCMKEVASWEKENFNQRTVEMFCFCTNITITEEDALPKQFCYDCIIKIESAYTFITEALKVTVTLKNILSRTNTVIVQPETKAIENRLTLPDYKISSTIENYEETLYNTTDYAPCIDNQEYEKMEEVQELQIEEVIEKEVKIDKKEPKPVEEKKNICPVCRKGFVSKAWFNKHMEKEHAGNKYACVQCSKTFSKPSQLSYHAVSHSEERKFSCPTCGKRFKRRKQLATHVRTHSDARPYACDKCSMRFKLKSVLKCHMKVHDSEKPYLCSYCGWSFSQAGNLEVHVRTHTGEKPYACSTCGFRAAAASSARRHARAHLAAPHHVCHLCRKAFYDASGLARHTRTHTGERPYLCGRCPRAFADSWKRKAHLMRAHTLALHDIPPLRRDGRPKRDVQPTTGTGPNMRF</sequence>
<dbReference type="SMART" id="SM00355">
    <property type="entry name" value="ZnF_C2H2"/>
    <property type="match status" value="8"/>
</dbReference>
<evidence type="ECO:0000256" key="8">
    <source>
        <dbReference type="ARBA" id="ARBA00023163"/>
    </source>
</evidence>
<reference evidence="15" key="1">
    <citation type="journal article" date="2016" name="Insect Biochem. Mol. Biol.">
        <title>Multifaceted biological insights from a draft genome sequence of the tobacco hornworm moth, Manduca sexta.</title>
        <authorList>
            <person name="Kanost M.R."/>
            <person name="Arrese E.L."/>
            <person name="Cao X."/>
            <person name="Chen Y.R."/>
            <person name="Chellapilla S."/>
            <person name="Goldsmith M.R."/>
            <person name="Grosse-Wilde E."/>
            <person name="Heckel D.G."/>
            <person name="Herndon N."/>
            <person name="Jiang H."/>
            <person name="Papanicolaou A."/>
            <person name="Qu J."/>
            <person name="Soulages J.L."/>
            <person name="Vogel H."/>
            <person name="Walters J."/>
            <person name="Waterhouse R.M."/>
            <person name="Ahn S.J."/>
            <person name="Almeida F.C."/>
            <person name="An C."/>
            <person name="Aqrawi P."/>
            <person name="Bretschneider A."/>
            <person name="Bryant W.B."/>
            <person name="Bucks S."/>
            <person name="Chao H."/>
            <person name="Chevignon G."/>
            <person name="Christen J.M."/>
            <person name="Clarke D.F."/>
            <person name="Dittmer N.T."/>
            <person name="Ferguson L.C.F."/>
            <person name="Garavelou S."/>
            <person name="Gordon K.H.J."/>
            <person name="Gunaratna R.T."/>
            <person name="Han Y."/>
            <person name="Hauser F."/>
            <person name="He Y."/>
            <person name="Heidel-Fischer H."/>
            <person name="Hirsh A."/>
            <person name="Hu Y."/>
            <person name="Jiang H."/>
            <person name="Kalra D."/>
            <person name="Klinner C."/>
            <person name="Konig C."/>
            <person name="Kovar C."/>
            <person name="Kroll A.R."/>
            <person name="Kuwar S.S."/>
            <person name="Lee S.L."/>
            <person name="Lehman R."/>
            <person name="Li K."/>
            <person name="Li Z."/>
            <person name="Liang H."/>
            <person name="Lovelace S."/>
            <person name="Lu Z."/>
            <person name="Mansfield J.H."/>
            <person name="McCulloch K.J."/>
            <person name="Mathew T."/>
            <person name="Morton B."/>
            <person name="Muzny D.M."/>
            <person name="Neunemann D."/>
            <person name="Ongeri F."/>
            <person name="Pauchet Y."/>
            <person name="Pu L.L."/>
            <person name="Pyrousis I."/>
            <person name="Rao X.J."/>
            <person name="Redding A."/>
            <person name="Roesel C."/>
            <person name="Sanchez-Gracia A."/>
            <person name="Schaack S."/>
            <person name="Shukla A."/>
            <person name="Tetreau G."/>
            <person name="Wang Y."/>
            <person name="Xiong G.H."/>
            <person name="Traut W."/>
            <person name="Walsh T.K."/>
            <person name="Worley K.C."/>
            <person name="Wu D."/>
            <person name="Wu W."/>
            <person name="Wu Y.Q."/>
            <person name="Zhang X."/>
            <person name="Zou Z."/>
            <person name="Zucker H."/>
            <person name="Briscoe A.D."/>
            <person name="Burmester T."/>
            <person name="Clem R.J."/>
            <person name="Feyereisen R."/>
            <person name="Grimmelikhuijzen C.J.P."/>
            <person name="Hamodrakas S.J."/>
            <person name="Hansson B.S."/>
            <person name="Huguet E."/>
            <person name="Jermiin L.S."/>
            <person name="Lan Q."/>
            <person name="Lehman H.K."/>
            <person name="Lorenzen M."/>
            <person name="Merzendorfer H."/>
            <person name="Michalopoulos I."/>
            <person name="Morton D.B."/>
            <person name="Muthukrishnan S."/>
            <person name="Oakeshott J.G."/>
            <person name="Palmer W."/>
            <person name="Park Y."/>
            <person name="Passarelli A.L."/>
            <person name="Rozas J."/>
            <person name="Schwartz L.M."/>
            <person name="Smith W."/>
            <person name="Southgate A."/>
            <person name="Vilcinskas A."/>
            <person name="Vogt R."/>
            <person name="Wang P."/>
            <person name="Werren J."/>
            <person name="Yu X.Q."/>
            <person name="Zhou J.J."/>
            <person name="Brown S.J."/>
            <person name="Scherer S.E."/>
            <person name="Richards S."/>
            <person name="Blissard G.W."/>
        </authorList>
    </citation>
    <scope>NUCLEOTIDE SEQUENCE</scope>
</reference>
<dbReference type="GO" id="GO:0003677">
    <property type="term" value="F:DNA binding"/>
    <property type="evidence" value="ECO:0007669"/>
    <property type="project" value="UniProtKB-KW"/>
</dbReference>
<evidence type="ECO:0000256" key="2">
    <source>
        <dbReference type="ARBA" id="ARBA00022723"/>
    </source>
</evidence>
<keyword evidence="2 11" id="KW-0479">Metal-binding</keyword>
<evidence type="ECO:0000259" key="13">
    <source>
        <dbReference type="PROSITE" id="PS50157"/>
    </source>
</evidence>
<dbReference type="Proteomes" id="UP000791440">
    <property type="component" value="Unassembled WGS sequence"/>
</dbReference>